<feature type="signal peptide" evidence="1">
    <location>
        <begin position="1"/>
        <end position="20"/>
    </location>
</feature>
<proteinExistence type="predicted"/>
<evidence type="ECO:0000313" key="3">
    <source>
        <dbReference type="EMBL" id="MBC3791792.1"/>
    </source>
</evidence>
<feature type="domain" description="DUF4440" evidence="2">
    <location>
        <begin position="59"/>
        <end position="168"/>
    </location>
</feature>
<protein>
    <submittedName>
        <fullName evidence="3">Ketosteroid isomerase-like protein</fullName>
    </submittedName>
</protein>
<accession>A0ABR6W5N2</accession>
<dbReference type="InterPro" id="IPR032710">
    <property type="entry name" value="NTF2-like_dom_sf"/>
</dbReference>
<dbReference type="SUPFAM" id="SSF54427">
    <property type="entry name" value="NTF2-like"/>
    <property type="match status" value="1"/>
</dbReference>
<evidence type="ECO:0000259" key="2">
    <source>
        <dbReference type="Pfam" id="PF14534"/>
    </source>
</evidence>
<keyword evidence="1" id="KW-0732">Signal</keyword>
<dbReference type="EMBL" id="VFIA01000011">
    <property type="protein sequence ID" value="MBC3791792.1"/>
    <property type="molecule type" value="Genomic_DNA"/>
</dbReference>
<evidence type="ECO:0000256" key="1">
    <source>
        <dbReference type="SAM" id="SignalP"/>
    </source>
</evidence>
<dbReference type="Gene3D" id="3.10.450.50">
    <property type="match status" value="1"/>
</dbReference>
<name>A0ABR6W5N2_9BACT</name>
<organism evidence="3 4">
    <name type="scientific">Spirosoma utsteinense</name>
    <dbReference type="NCBI Taxonomy" id="2585773"/>
    <lineage>
        <taxon>Bacteria</taxon>
        <taxon>Pseudomonadati</taxon>
        <taxon>Bacteroidota</taxon>
        <taxon>Cytophagia</taxon>
        <taxon>Cytophagales</taxon>
        <taxon>Cytophagaceae</taxon>
        <taxon>Spirosoma</taxon>
    </lineage>
</organism>
<keyword evidence="4" id="KW-1185">Reference proteome</keyword>
<comment type="caution">
    <text evidence="3">The sequence shown here is derived from an EMBL/GenBank/DDBJ whole genome shotgun (WGS) entry which is preliminary data.</text>
</comment>
<feature type="chain" id="PRO_5045361221" evidence="1">
    <location>
        <begin position="21"/>
        <end position="182"/>
    </location>
</feature>
<reference evidence="3 4" key="1">
    <citation type="submission" date="2019-06" db="EMBL/GenBank/DDBJ databases">
        <title>Spirosoma utsteinense sp. nov. isolated from Antarctic ice-free soils.</title>
        <authorList>
            <person name="Tahon G."/>
        </authorList>
    </citation>
    <scope>NUCLEOTIDE SEQUENCE [LARGE SCALE GENOMIC DNA]</scope>
    <source>
        <strain evidence="3 4">LMG 31447</strain>
    </source>
</reference>
<dbReference type="InterPro" id="IPR027843">
    <property type="entry name" value="DUF4440"/>
</dbReference>
<evidence type="ECO:0000313" key="4">
    <source>
        <dbReference type="Proteomes" id="UP000700732"/>
    </source>
</evidence>
<dbReference type="Pfam" id="PF14534">
    <property type="entry name" value="DUF4440"/>
    <property type="match status" value="1"/>
</dbReference>
<dbReference type="Proteomes" id="UP000700732">
    <property type="component" value="Unassembled WGS sequence"/>
</dbReference>
<dbReference type="RefSeq" id="WP_186737574.1">
    <property type="nucleotide sequence ID" value="NZ_VFIA01000011.1"/>
</dbReference>
<sequence>MNKLPIILMGVWLIPTLAVGQPNSALNRTATPIKTTTLLSDKPMVSPSGAKQTLQQEVQKAVDEVARAIKDKDKALYDRYVSPDYIHTNPGGEVTNREQEFSDMTSGVQTFASIKLVPLPYDQIRIFNDNMAVITAHYNVTGNDHGKEFTMQTRSLATWVKQNGGWQLVAFQATGVAKPFQK</sequence>
<gene>
    <name evidence="3" type="ORF">FH603_2300</name>
</gene>